<organism evidence="6 7">
    <name type="scientific">Actinokineospora spheciospongiae</name>
    <dbReference type="NCBI Taxonomy" id="909613"/>
    <lineage>
        <taxon>Bacteria</taxon>
        <taxon>Bacillati</taxon>
        <taxon>Actinomycetota</taxon>
        <taxon>Actinomycetes</taxon>
        <taxon>Pseudonocardiales</taxon>
        <taxon>Pseudonocardiaceae</taxon>
        <taxon>Actinokineospora</taxon>
    </lineage>
</organism>
<evidence type="ECO:0000313" key="6">
    <source>
        <dbReference type="EMBL" id="EWC61341.1"/>
    </source>
</evidence>
<comment type="caution">
    <text evidence="6">The sequence shown here is derived from an EMBL/GenBank/DDBJ whole genome shotgun (WGS) entry which is preliminary data.</text>
</comment>
<keyword evidence="2 6" id="KW-0808">Transferase</keyword>
<dbReference type="PANTHER" id="PTHR43285">
    <property type="entry name" value="ANTHRANILATE PHOSPHORIBOSYLTRANSFERASE"/>
    <property type="match status" value="1"/>
</dbReference>
<reference evidence="6 7" key="1">
    <citation type="journal article" date="2014" name="Genome Announc.">
        <title>Draft Genome Sequence of the Antitrypanosomally Active Sponge-Associated Bacterium Actinokineospora sp. Strain EG49.</title>
        <authorList>
            <person name="Harjes J."/>
            <person name="Ryu T."/>
            <person name="Abdelmohsen U.R."/>
            <person name="Moitinho-Silva L."/>
            <person name="Horn H."/>
            <person name="Ravasi T."/>
            <person name="Hentschel U."/>
        </authorList>
    </citation>
    <scope>NUCLEOTIDE SEQUENCE [LARGE SCALE GENOMIC DNA]</scope>
    <source>
        <strain evidence="6 7">EG49</strain>
    </source>
</reference>
<evidence type="ECO:0000313" key="7">
    <source>
        <dbReference type="Proteomes" id="UP000019277"/>
    </source>
</evidence>
<dbReference type="GO" id="GO:0000162">
    <property type="term" value="P:L-tryptophan biosynthetic process"/>
    <property type="evidence" value="ECO:0007669"/>
    <property type="project" value="UniProtKB-KW"/>
</dbReference>
<accession>W7IXX3</accession>
<gene>
    <name evidence="6" type="ORF">UO65_3397</name>
</gene>
<dbReference type="eggNOG" id="COG0547">
    <property type="taxonomic scope" value="Bacteria"/>
</dbReference>
<dbReference type="EMBL" id="AYXG01000118">
    <property type="protein sequence ID" value="EWC61341.1"/>
    <property type="molecule type" value="Genomic_DNA"/>
</dbReference>
<keyword evidence="1 6" id="KW-0328">Glycosyltransferase</keyword>
<dbReference type="AlphaFoldDB" id="W7IXX3"/>
<sequence>MDQVIAALLRGGDAAGGIDLPAWRALWDRLESGALDRAEVSALLATLSTRLPAPAPLEALVVSLRERRSGPEHPAWPGAVNIVGTGGGPRTFNVSTAAAFVAAAMGVPVVKTGSRAHTGSVGSIDLLDRLGVRLTRSVPDTEDALGEHGIAFAGPFVYPATLTRMARALLPLGLKPFGRFLNALGPFLAAVPVSAQVTGVSSAAPLEPLRHLAATATDRTVWLCANDFGCDELLGFAHNVVHTGGDPVTLSPGDLAPGHGSLDDLAEAHPDSLVPHFLDVLSGRGTTAATEAVCLNAAALAMAGGHAATWPGAFAAATEAVHGGAVVALVDRVRAKAVARG</sequence>
<evidence type="ECO:0000256" key="2">
    <source>
        <dbReference type="ARBA" id="ARBA00022679"/>
    </source>
</evidence>
<dbReference type="Proteomes" id="UP000019277">
    <property type="component" value="Unassembled WGS sequence"/>
</dbReference>
<dbReference type="GO" id="GO:0004048">
    <property type="term" value="F:anthranilate phosphoribosyltransferase activity"/>
    <property type="evidence" value="ECO:0007669"/>
    <property type="project" value="UniProtKB-EC"/>
</dbReference>
<keyword evidence="7" id="KW-1185">Reference proteome</keyword>
<dbReference type="GO" id="GO:0005829">
    <property type="term" value="C:cytosol"/>
    <property type="evidence" value="ECO:0007669"/>
    <property type="project" value="TreeGrafter"/>
</dbReference>
<protein>
    <submittedName>
        <fullName evidence="6">Anthranilate phosphoribosyltransferase</fullName>
        <ecNumber evidence="6">2.4.2.18</ecNumber>
    </submittedName>
</protein>
<evidence type="ECO:0000256" key="3">
    <source>
        <dbReference type="ARBA" id="ARBA00022822"/>
    </source>
</evidence>
<dbReference type="OrthoDB" id="5145355at2"/>
<keyword evidence="3" id="KW-0028">Amino-acid biosynthesis</keyword>
<dbReference type="InterPro" id="IPR005940">
    <property type="entry name" value="Anthranilate_Pribosyl_Tfrase"/>
</dbReference>
<dbReference type="STRING" id="909613.UO65_3397"/>
<dbReference type="Gene3D" id="3.40.1030.10">
    <property type="entry name" value="Nucleoside phosphorylase/phosphoribosyltransferase catalytic domain"/>
    <property type="match status" value="1"/>
</dbReference>
<dbReference type="EC" id="2.4.2.18" evidence="6"/>
<feature type="domain" description="Glycosyl transferase family 3" evidence="5">
    <location>
        <begin position="79"/>
        <end position="325"/>
    </location>
</feature>
<dbReference type="SUPFAM" id="SSF52418">
    <property type="entry name" value="Nucleoside phosphorylase/phosphoribosyltransferase catalytic domain"/>
    <property type="match status" value="1"/>
</dbReference>
<dbReference type="PATRIC" id="fig|909613.9.peg.3398"/>
<dbReference type="InterPro" id="IPR035902">
    <property type="entry name" value="Nuc_phospho_transferase"/>
</dbReference>
<evidence type="ECO:0000259" key="5">
    <source>
        <dbReference type="Pfam" id="PF00591"/>
    </source>
</evidence>
<dbReference type="Pfam" id="PF00591">
    <property type="entry name" value="Glycos_transf_3"/>
    <property type="match status" value="1"/>
</dbReference>
<proteinExistence type="predicted"/>
<dbReference type="PANTHER" id="PTHR43285:SF2">
    <property type="entry name" value="ANTHRANILATE PHOSPHORIBOSYLTRANSFERASE"/>
    <property type="match status" value="1"/>
</dbReference>
<dbReference type="RefSeq" id="WP_035283466.1">
    <property type="nucleotide sequence ID" value="NZ_AYXG01000118.1"/>
</dbReference>
<evidence type="ECO:0000256" key="1">
    <source>
        <dbReference type="ARBA" id="ARBA00022676"/>
    </source>
</evidence>
<evidence type="ECO:0000256" key="4">
    <source>
        <dbReference type="ARBA" id="ARBA00023141"/>
    </source>
</evidence>
<keyword evidence="3" id="KW-0822">Tryptophan biosynthesis</keyword>
<dbReference type="InterPro" id="IPR000312">
    <property type="entry name" value="Glycosyl_Trfase_fam3"/>
</dbReference>
<keyword evidence="4" id="KW-0057">Aromatic amino acid biosynthesis</keyword>
<name>W7IXX3_9PSEU</name>